<dbReference type="InterPro" id="IPR043502">
    <property type="entry name" value="DNA/RNA_pol_sf"/>
</dbReference>
<dbReference type="InterPro" id="IPR041577">
    <property type="entry name" value="RT_RNaseH_2"/>
</dbReference>
<dbReference type="SUPFAM" id="SSF54160">
    <property type="entry name" value="Chromo domain-like"/>
    <property type="match status" value="1"/>
</dbReference>
<dbReference type="Pfam" id="PF17919">
    <property type="entry name" value="RT_RNaseH_2"/>
    <property type="match status" value="1"/>
</dbReference>
<dbReference type="CDD" id="cd00303">
    <property type="entry name" value="retropepsin_like"/>
    <property type="match status" value="1"/>
</dbReference>
<feature type="region of interest" description="Disordered" evidence="16">
    <location>
        <begin position="49"/>
        <end position="69"/>
    </location>
</feature>
<evidence type="ECO:0000256" key="5">
    <source>
        <dbReference type="ARBA" id="ARBA00022723"/>
    </source>
</evidence>
<evidence type="ECO:0000313" key="19">
    <source>
        <dbReference type="EMBL" id="PNX92353.1"/>
    </source>
</evidence>
<protein>
    <submittedName>
        <fullName evidence="19">Ty3/gypsy retrotransposon protein</fullName>
    </submittedName>
</protein>
<dbReference type="InterPro" id="IPR012337">
    <property type="entry name" value="RNaseH-like_sf"/>
</dbReference>
<dbReference type="Gene3D" id="2.40.70.10">
    <property type="entry name" value="Acid Proteases"/>
    <property type="match status" value="1"/>
</dbReference>
<dbReference type="InterPro" id="IPR021109">
    <property type="entry name" value="Peptidase_aspartic_dom_sf"/>
</dbReference>
<evidence type="ECO:0000256" key="11">
    <source>
        <dbReference type="ARBA" id="ARBA00022918"/>
    </source>
</evidence>
<evidence type="ECO:0000256" key="13">
    <source>
        <dbReference type="ARBA" id="ARBA00023125"/>
    </source>
</evidence>
<keyword evidence="2" id="KW-0808">Transferase</keyword>
<evidence type="ECO:0000256" key="6">
    <source>
        <dbReference type="ARBA" id="ARBA00022750"/>
    </source>
</evidence>
<dbReference type="InterPro" id="IPR001584">
    <property type="entry name" value="Integrase_cat-core"/>
</dbReference>
<dbReference type="Pfam" id="PF24626">
    <property type="entry name" value="SH3_Tf2-1"/>
    <property type="match status" value="1"/>
</dbReference>
<reference evidence="19 20" key="1">
    <citation type="journal article" date="2014" name="Am. J. Bot.">
        <title>Genome assembly and annotation for red clover (Trifolium pratense; Fabaceae).</title>
        <authorList>
            <person name="Istvanek J."/>
            <person name="Jaros M."/>
            <person name="Krenek A."/>
            <person name="Repkova J."/>
        </authorList>
    </citation>
    <scope>NUCLEOTIDE SEQUENCE [LARGE SCALE GENOMIC DNA]</scope>
    <source>
        <strain evidence="20">cv. Tatra</strain>
        <tissue evidence="19">Young leaves</tissue>
    </source>
</reference>
<feature type="compositionally biased region" description="Pro residues" evidence="16">
    <location>
        <begin position="260"/>
        <end position="270"/>
    </location>
</feature>
<evidence type="ECO:0000256" key="14">
    <source>
        <dbReference type="ARBA" id="ARBA00023172"/>
    </source>
</evidence>
<feature type="compositionally biased region" description="Basic and acidic residues" evidence="16">
    <location>
        <begin position="1463"/>
        <end position="1476"/>
    </location>
</feature>
<dbReference type="PROSITE" id="PS50878">
    <property type="entry name" value="RT_POL"/>
    <property type="match status" value="1"/>
</dbReference>
<evidence type="ECO:0000256" key="3">
    <source>
        <dbReference type="ARBA" id="ARBA00022695"/>
    </source>
</evidence>
<dbReference type="GO" id="GO:0004519">
    <property type="term" value="F:endonuclease activity"/>
    <property type="evidence" value="ECO:0007669"/>
    <property type="project" value="UniProtKB-KW"/>
</dbReference>
<evidence type="ECO:0000259" key="18">
    <source>
        <dbReference type="PROSITE" id="PS50994"/>
    </source>
</evidence>
<evidence type="ECO:0000259" key="17">
    <source>
        <dbReference type="PROSITE" id="PS50878"/>
    </source>
</evidence>
<dbReference type="InterPro" id="IPR056924">
    <property type="entry name" value="SH3_Tf2-1"/>
</dbReference>
<feature type="region of interest" description="Disordered" evidence="16">
    <location>
        <begin position="1463"/>
        <end position="1502"/>
    </location>
</feature>
<dbReference type="SUPFAM" id="SSF56672">
    <property type="entry name" value="DNA/RNA polymerases"/>
    <property type="match status" value="1"/>
</dbReference>
<dbReference type="GO" id="GO:0046872">
    <property type="term" value="F:metal ion binding"/>
    <property type="evidence" value="ECO:0007669"/>
    <property type="project" value="UniProtKB-KW"/>
</dbReference>
<evidence type="ECO:0000256" key="16">
    <source>
        <dbReference type="SAM" id="MobiDB-lite"/>
    </source>
</evidence>
<keyword evidence="14" id="KW-0233">DNA recombination</keyword>
<keyword evidence="11" id="KW-0695">RNA-directed DNA polymerase</keyword>
<name>A0A2K3MNG7_TRIPR</name>
<evidence type="ECO:0000256" key="4">
    <source>
        <dbReference type="ARBA" id="ARBA00022722"/>
    </source>
</evidence>
<evidence type="ECO:0000256" key="9">
    <source>
        <dbReference type="ARBA" id="ARBA00022842"/>
    </source>
</evidence>
<keyword evidence="10" id="KW-0229">DNA integration</keyword>
<feature type="region of interest" description="Disordered" evidence="16">
    <location>
        <begin position="238"/>
        <end position="275"/>
    </location>
</feature>
<proteinExistence type="predicted"/>
<dbReference type="Pfam" id="PF00078">
    <property type="entry name" value="RVT_1"/>
    <property type="match status" value="1"/>
</dbReference>
<dbReference type="SUPFAM" id="SSF50630">
    <property type="entry name" value="Acid proteases"/>
    <property type="match status" value="1"/>
</dbReference>
<dbReference type="InterPro" id="IPR016197">
    <property type="entry name" value="Chromo-like_dom_sf"/>
</dbReference>
<sequence length="1502" mass="169297">MPATTRTDHLEELITALTTNQTTLAQTQASMATKIDEILVKLAAIETSENHPSVSSAPPPLPTPSPDLRHHQRMKLDVPRFDGSDAMGWIFKISQFFEFHATPEADRLTIASFYMEGPALGWYQWMARNGQLTSWHGLLNAIEARFAPSQYDDPKGSLFKLTQKGSVSEYLSAFETLANRIVGLQPPFLLSCFISGLIPEIRREVMALQPLNLIQAASLARLQEEKFNDARRALRNRGILNPTPLQQIPPSSTSRTPLALLPPPPKPSPPTFKRLSPTEMAQRREKGLCFNCDEKFRPGHKCSSRFFILITDDDIDPDLTHIDPNSAAQPDPEPDLEPSQAQISFHALSGHLAPETLRLAGRIAHQRVHILMDGGSTHNFLQERLVKSLGLKVQPTAGLRVMVGNGTLLDCNQICPGVTLHIQGHTFVVDLHILPISGADLVLGVQWMKSLGPILVDYNALTMQFKHAGATIRLQGERDGGLHMISAHQVERLIHTDSISSFFHVQMLPVELPSNQKEPPPITELLQQFNHLFTPPASLPPPRQIDHSIHLLPQSAPVNVRPYRYPYFQKQEIEKQVSAMLDSGVIRASTSPFSSPVLLVKKKDGTWRFCVDYRALNAITVKDRFPIPTVDELLDELGGASWFSKLDLLQGYHQILMKETDVEKTAFRTHTGHFEFMVMPFGLCNAPSTFQATMNALFQPFLRKFIIVFFDDILIYSSTLEDHVLHLAQTLQTLSEAQFVLKRSKCVFAQRQIEYLGHIVSIKGVEPIAAKVQAILQWPIPKSVRALRGFLGLAGFYRRFIKGYATIASALTQLLKKDCFGWNLEAQLAFDNLKRAISQAPVLVLPDFTLPFTVETDASGVGMGAVLSQQGHPIAFFSKPFCPKMQRASTYVRELFAITTAVKKWRQYLLGHKFKILTDHRSLKELMSQVIQTPEQQMYLARLIGYEYTIQYRSGQSNVVADALSRIAESEPASLLNLTVPHFTFIQQLKRELSTNSEFLSKSSDIQANPLDHSEFTLVSGLIMYKGKIWLPKSSSFLPTLLAEFHQTPTGGHMGVTKTFARISDNFIWAGLKEDVQRFVAACIDCQHIKYEARKPAGLLCPLPIPNGPWEELSLDFIVGLPPYCGYTTILTVVDRFSKGIHLGMLQSHFTAHKVATLFMEMVGKLHGMPKSLVSDRDPLFMSHFWQELFKLSGTKLRMSSSYHPQSDGQTEVLNRVVEQYLRAFVHQKPSSWGKYLMWAEWSYNTSRHSGTGLSPYEITYGKPPPSIPHYLRGTSLIEAVDDMLQNRDTMITLLKQKLEKAQKNMKYFADKNRRPVQFEIGDWVMVKLRPYRQSTAKDMAHSKLAKRFYGPFQITDKIGTAAYRLDLPETSRIHPVFHCSVLKPFNSGGGILVQGLELPDSSAENQPIITPLTVLQTRWNMNVDPPKLEVLVQWKGLSPDDTSWEEWNALKSNYNLEDKVIPDEVRDVRPNKDEPNTTTTSLTQQRPKRKITPPGHFKDYV</sequence>
<dbReference type="Gene3D" id="3.30.420.10">
    <property type="entry name" value="Ribonuclease H-like superfamily/Ribonuclease H"/>
    <property type="match status" value="1"/>
</dbReference>
<feature type="compositionally biased region" description="Polar residues" evidence="16">
    <location>
        <begin position="1477"/>
        <end position="1486"/>
    </location>
</feature>
<dbReference type="CDD" id="cd09274">
    <property type="entry name" value="RNase_HI_RT_Ty3"/>
    <property type="match status" value="1"/>
</dbReference>
<dbReference type="Gene3D" id="3.30.70.270">
    <property type="match status" value="2"/>
</dbReference>
<dbReference type="GO" id="GO:0003677">
    <property type="term" value="F:DNA binding"/>
    <property type="evidence" value="ECO:0007669"/>
    <property type="project" value="UniProtKB-KW"/>
</dbReference>
<dbReference type="PROSITE" id="PS50994">
    <property type="entry name" value="INTEGRASE"/>
    <property type="match status" value="1"/>
</dbReference>
<evidence type="ECO:0000256" key="12">
    <source>
        <dbReference type="ARBA" id="ARBA00022932"/>
    </source>
</evidence>
<dbReference type="GO" id="GO:0004190">
    <property type="term" value="F:aspartic-type endopeptidase activity"/>
    <property type="evidence" value="ECO:0007669"/>
    <property type="project" value="UniProtKB-KW"/>
</dbReference>
<dbReference type="InterPro" id="IPR043128">
    <property type="entry name" value="Rev_trsase/Diguanyl_cyclase"/>
</dbReference>
<keyword evidence="13" id="KW-0238">DNA-binding</keyword>
<keyword evidence="5" id="KW-0479">Metal-binding</keyword>
<evidence type="ECO:0000256" key="7">
    <source>
        <dbReference type="ARBA" id="ARBA00022759"/>
    </source>
</evidence>
<keyword evidence="6" id="KW-0064">Aspartyl protease</keyword>
<evidence type="ECO:0000256" key="8">
    <source>
        <dbReference type="ARBA" id="ARBA00022801"/>
    </source>
</evidence>
<dbReference type="PANTHER" id="PTHR37984">
    <property type="entry name" value="PROTEIN CBG26694"/>
    <property type="match status" value="1"/>
</dbReference>
<keyword evidence="15" id="KW-0511">Multifunctional enzyme</keyword>
<accession>A0A2K3MNG7</accession>
<dbReference type="GO" id="GO:0006508">
    <property type="term" value="P:proteolysis"/>
    <property type="evidence" value="ECO:0007669"/>
    <property type="project" value="UniProtKB-KW"/>
</dbReference>
<feature type="compositionally biased region" description="Low complexity" evidence="16">
    <location>
        <begin position="249"/>
        <end position="259"/>
    </location>
</feature>
<evidence type="ECO:0000256" key="15">
    <source>
        <dbReference type="ARBA" id="ARBA00023268"/>
    </source>
</evidence>
<dbReference type="InterPro" id="IPR000477">
    <property type="entry name" value="RT_dom"/>
</dbReference>
<keyword evidence="9" id="KW-0460">Magnesium</keyword>
<dbReference type="Gene3D" id="1.10.340.70">
    <property type="match status" value="1"/>
</dbReference>
<evidence type="ECO:0000256" key="1">
    <source>
        <dbReference type="ARBA" id="ARBA00022670"/>
    </source>
</evidence>
<comment type="caution">
    <text evidence="19">The sequence shown here is derived from an EMBL/GenBank/DDBJ whole genome shotgun (WGS) entry which is preliminary data.</text>
</comment>
<evidence type="ECO:0000256" key="2">
    <source>
        <dbReference type="ARBA" id="ARBA00022679"/>
    </source>
</evidence>
<dbReference type="InterPro" id="IPR005162">
    <property type="entry name" value="Retrotrans_gag_dom"/>
</dbReference>
<reference evidence="19 20" key="2">
    <citation type="journal article" date="2017" name="Front. Plant Sci.">
        <title>Gene Classification and Mining of Molecular Markers Useful in Red Clover (Trifolium pratense) Breeding.</title>
        <authorList>
            <person name="Istvanek J."/>
            <person name="Dluhosova J."/>
            <person name="Dluhos P."/>
            <person name="Patkova L."/>
            <person name="Nedelnik J."/>
            <person name="Repkova J."/>
        </authorList>
    </citation>
    <scope>NUCLEOTIDE SEQUENCE [LARGE SCALE GENOMIC DNA]</scope>
    <source>
        <strain evidence="20">cv. Tatra</strain>
        <tissue evidence="19">Young leaves</tissue>
    </source>
</reference>
<keyword evidence="3" id="KW-0548">Nucleotidyltransferase</keyword>
<keyword evidence="7" id="KW-0255">Endonuclease</keyword>
<dbReference type="GO" id="GO:0003964">
    <property type="term" value="F:RNA-directed DNA polymerase activity"/>
    <property type="evidence" value="ECO:0007669"/>
    <property type="project" value="UniProtKB-KW"/>
</dbReference>
<keyword evidence="8" id="KW-0378">Hydrolase</keyword>
<gene>
    <name evidence="19" type="ORF">L195_g015488</name>
</gene>
<dbReference type="GO" id="GO:0015074">
    <property type="term" value="P:DNA integration"/>
    <property type="evidence" value="ECO:0007669"/>
    <property type="project" value="UniProtKB-KW"/>
</dbReference>
<dbReference type="Gene3D" id="3.10.10.10">
    <property type="entry name" value="HIV Type 1 Reverse Transcriptase, subunit A, domain 1"/>
    <property type="match status" value="1"/>
</dbReference>
<dbReference type="InterPro" id="IPR041588">
    <property type="entry name" value="Integrase_H2C2"/>
</dbReference>
<dbReference type="EMBL" id="ASHM01010515">
    <property type="protein sequence ID" value="PNX92353.1"/>
    <property type="molecule type" value="Genomic_DNA"/>
</dbReference>
<keyword evidence="12" id="KW-0239">DNA-directed DNA polymerase</keyword>
<dbReference type="Pfam" id="PF17921">
    <property type="entry name" value="Integrase_H2C2"/>
    <property type="match status" value="1"/>
</dbReference>
<keyword evidence="1" id="KW-0645">Protease</keyword>
<dbReference type="SUPFAM" id="SSF53098">
    <property type="entry name" value="Ribonuclease H-like"/>
    <property type="match status" value="1"/>
</dbReference>
<dbReference type="GO" id="GO:0003887">
    <property type="term" value="F:DNA-directed DNA polymerase activity"/>
    <property type="evidence" value="ECO:0007669"/>
    <property type="project" value="UniProtKB-KW"/>
</dbReference>
<feature type="region of interest" description="Disordered" evidence="16">
    <location>
        <begin position="318"/>
        <end position="339"/>
    </location>
</feature>
<organism evidence="19 20">
    <name type="scientific">Trifolium pratense</name>
    <name type="common">Red clover</name>
    <dbReference type="NCBI Taxonomy" id="57577"/>
    <lineage>
        <taxon>Eukaryota</taxon>
        <taxon>Viridiplantae</taxon>
        <taxon>Streptophyta</taxon>
        <taxon>Embryophyta</taxon>
        <taxon>Tracheophyta</taxon>
        <taxon>Spermatophyta</taxon>
        <taxon>Magnoliopsida</taxon>
        <taxon>eudicotyledons</taxon>
        <taxon>Gunneridae</taxon>
        <taxon>Pentapetalae</taxon>
        <taxon>rosids</taxon>
        <taxon>fabids</taxon>
        <taxon>Fabales</taxon>
        <taxon>Fabaceae</taxon>
        <taxon>Papilionoideae</taxon>
        <taxon>50 kb inversion clade</taxon>
        <taxon>NPAAA clade</taxon>
        <taxon>Hologalegina</taxon>
        <taxon>IRL clade</taxon>
        <taxon>Trifolieae</taxon>
        <taxon>Trifolium</taxon>
    </lineage>
</organism>
<dbReference type="GO" id="GO:0006310">
    <property type="term" value="P:DNA recombination"/>
    <property type="evidence" value="ECO:0007669"/>
    <property type="project" value="UniProtKB-KW"/>
</dbReference>
<dbReference type="FunFam" id="3.10.10.10:FF:000007">
    <property type="entry name" value="Retrovirus-related Pol polyprotein from transposon 17.6-like Protein"/>
    <property type="match status" value="1"/>
</dbReference>
<dbReference type="Pfam" id="PF03732">
    <property type="entry name" value="Retrotrans_gag"/>
    <property type="match status" value="1"/>
</dbReference>
<dbReference type="CDD" id="cd01647">
    <property type="entry name" value="RT_LTR"/>
    <property type="match status" value="1"/>
</dbReference>
<feature type="domain" description="Reverse transcriptase" evidence="17">
    <location>
        <begin position="581"/>
        <end position="760"/>
    </location>
</feature>
<evidence type="ECO:0000313" key="20">
    <source>
        <dbReference type="Proteomes" id="UP000236291"/>
    </source>
</evidence>
<dbReference type="Pfam" id="PF08284">
    <property type="entry name" value="RVP_2"/>
    <property type="match status" value="1"/>
</dbReference>
<dbReference type="InterPro" id="IPR036397">
    <property type="entry name" value="RNaseH_sf"/>
</dbReference>
<evidence type="ECO:0000256" key="10">
    <source>
        <dbReference type="ARBA" id="ARBA00022908"/>
    </source>
</evidence>
<keyword evidence="4" id="KW-0540">Nuclease</keyword>
<dbReference type="InterPro" id="IPR050951">
    <property type="entry name" value="Retrovirus_Pol_polyprotein"/>
</dbReference>
<dbReference type="FunFam" id="3.30.70.270:FF:000020">
    <property type="entry name" value="Transposon Tf2-6 polyprotein-like Protein"/>
    <property type="match status" value="1"/>
</dbReference>
<dbReference type="PANTHER" id="PTHR37984:SF5">
    <property type="entry name" value="PROTEIN NYNRIN-LIKE"/>
    <property type="match status" value="1"/>
</dbReference>
<feature type="domain" description="Integrase catalytic" evidence="18">
    <location>
        <begin position="1105"/>
        <end position="1264"/>
    </location>
</feature>
<dbReference type="Proteomes" id="UP000236291">
    <property type="component" value="Unassembled WGS sequence"/>
</dbReference>